<evidence type="ECO:0000313" key="12">
    <source>
        <dbReference type="Proteomes" id="UP000230447"/>
    </source>
</evidence>
<dbReference type="Proteomes" id="UP000230447">
    <property type="component" value="Unassembled WGS sequence"/>
</dbReference>
<keyword evidence="5" id="KW-0547">Nucleotide-binding</keyword>
<protein>
    <recommendedName>
        <fullName evidence="3">UMP kinase</fullName>
        <ecNumber evidence="3">2.7.4.22</ecNumber>
    </recommendedName>
    <alternativeName>
        <fullName evidence="9">Uridine monophosphate kinase</fullName>
    </alternativeName>
</protein>
<dbReference type="PANTHER" id="PTHR42833:SF4">
    <property type="entry name" value="URIDYLATE KINASE PUMPKIN, CHLOROPLASTIC"/>
    <property type="match status" value="1"/>
</dbReference>
<evidence type="ECO:0000259" key="10">
    <source>
        <dbReference type="Pfam" id="PF00696"/>
    </source>
</evidence>
<keyword evidence="6" id="KW-0418">Kinase</keyword>
<keyword evidence="7" id="KW-0067">ATP-binding</keyword>
<accession>A0A2G9ZFK8</accession>
<keyword evidence="4" id="KW-0808">Transferase</keyword>
<evidence type="ECO:0000256" key="9">
    <source>
        <dbReference type="ARBA" id="ARBA00032092"/>
    </source>
</evidence>
<evidence type="ECO:0000256" key="4">
    <source>
        <dbReference type="ARBA" id="ARBA00022679"/>
    </source>
</evidence>
<comment type="pathway">
    <text evidence="1">Pyrimidine metabolism; CTP biosynthesis via de novo pathway; UDP from UMP (UMPK route): step 1/1.</text>
</comment>
<sequence length="253" mass="28105">MQNQNKSQLISQHLASKPNNQPINQPDSFVVDLGGSVAITEKGPDVTLLKKFYKEIIFQVKKGKKFIIVIGGGNLARVYQKMAKKISQPSLESLDWVGIKSTHLNAELLKACFADIVFPEVITERFQARSFEKYSVIIAGGFLPGASTDYVCAQLAVDFQIKQVIALGKPAYVYTANPEKSKKAKPIKNMTWGDYFKLIPKEWNPGAKIPIDQKAAQLAKERGLSFVVANGKSMANFRKILENQPFKGTLLEN</sequence>
<dbReference type="GO" id="GO:0006225">
    <property type="term" value="P:UDP biosynthetic process"/>
    <property type="evidence" value="ECO:0007669"/>
    <property type="project" value="TreeGrafter"/>
</dbReference>
<dbReference type="SUPFAM" id="SSF53633">
    <property type="entry name" value="Carbamate kinase-like"/>
    <property type="match status" value="1"/>
</dbReference>
<dbReference type="AlphaFoldDB" id="A0A2G9ZFK8"/>
<evidence type="ECO:0000256" key="1">
    <source>
        <dbReference type="ARBA" id="ARBA00004791"/>
    </source>
</evidence>
<evidence type="ECO:0000256" key="6">
    <source>
        <dbReference type="ARBA" id="ARBA00022777"/>
    </source>
</evidence>
<organism evidence="11 12">
    <name type="scientific">bacterium (Candidatus Gribaldobacteria) CG23_combo_of_CG06-09_8_20_14_all_37_87_8</name>
    <dbReference type="NCBI Taxonomy" id="2014278"/>
    <lineage>
        <taxon>Bacteria</taxon>
        <taxon>Candidatus Gribaldobacteria</taxon>
    </lineage>
</organism>
<name>A0A2G9ZFK8_9BACT</name>
<evidence type="ECO:0000256" key="8">
    <source>
        <dbReference type="ARBA" id="ARBA00022975"/>
    </source>
</evidence>
<evidence type="ECO:0000256" key="5">
    <source>
        <dbReference type="ARBA" id="ARBA00022741"/>
    </source>
</evidence>
<comment type="caution">
    <text evidence="11">The sequence shown here is derived from an EMBL/GenBank/DDBJ whole genome shotgun (WGS) entry which is preliminary data.</text>
</comment>
<dbReference type="GO" id="GO:0033862">
    <property type="term" value="F:UMP kinase activity"/>
    <property type="evidence" value="ECO:0007669"/>
    <property type="project" value="UniProtKB-EC"/>
</dbReference>
<comment type="similarity">
    <text evidence="2">Belongs to the UMP kinase family.</text>
</comment>
<reference evidence="11 12" key="1">
    <citation type="submission" date="2017-09" db="EMBL/GenBank/DDBJ databases">
        <title>Depth-based differentiation of microbial function through sediment-hosted aquifers and enrichment of novel symbionts in the deep terrestrial subsurface.</title>
        <authorList>
            <person name="Probst A.J."/>
            <person name="Ladd B."/>
            <person name="Jarett J.K."/>
            <person name="Geller-Mcgrath D.E."/>
            <person name="Sieber C.M."/>
            <person name="Emerson J.B."/>
            <person name="Anantharaman K."/>
            <person name="Thomas B.C."/>
            <person name="Malmstrom R."/>
            <person name="Stieglmeier M."/>
            <person name="Klingl A."/>
            <person name="Woyke T."/>
            <person name="Ryan C.M."/>
            <person name="Banfield J.F."/>
        </authorList>
    </citation>
    <scope>NUCLEOTIDE SEQUENCE [LARGE SCALE GENOMIC DNA]</scope>
    <source>
        <strain evidence="11">CG23_combo_of_CG06-09_8_20_14_all_37_87_8</strain>
    </source>
</reference>
<dbReference type="PANTHER" id="PTHR42833">
    <property type="entry name" value="URIDYLATE KINASE"/>
    <property type="match status" value="1"/>
</dbReference>
<evidence type="ECO:0000313" key="11">
    <source>
        <dbReference type="EMBL" id="PIP31350.1"/>
    </source>
</evidence>
<dbReference type="EMBL" id="PCSB01000086">
    <property type="protein sequence ID" value="PIP31350.1"/>
    <property type="molecule type" value="Genomic_DNA"/>
</dbReference>
<dbReference type="InterPro" id="IPR001048">
    <property type="entry name" value="Asp/Glu/Uridylate_kinase"/>
</dbReference>
<dbReference type="GO" id="GO:0005524">
    <property type="term" value="F:ATP binding"/>
    <property type="evidence" value="ECO:0007669"/>
    <property type="project" value="UniProtKB-KW"/>
</dbReference>
<proteinExistence type="inferred from homology"/>
<dbReference type="InterPro" id="IPR036393">
    <property type="entry name" value="AceGlu_kinase-like_sf"/>
</dbReference>
<evidence type="ECO:0000256" key="7">
    <source>
        <dbReference type="ARBA" id="ARBA00022840"/>
    </source>
</evidence>
<feature type="domain" description="Aspartate/glutamate/uridylate kinase" evidence="10">
    <location>
        <begin position="29"/>
        <end position="230"/>
    </location>
</feature>
<dbReference type="EC" id="2.7.4.22" evidence="3"/>
<keyword evidence="8" id="KW-0665">Pyrimidine biosynthesis</keyword>
<dbReference type="Gene3D" id="3.40.1160.10">
    <property type="entry name" value="Acetylglutamate kinase-like"/>
    <property type="match status" value="1"/>
</dbReference>
<gene>
    <name evidence="11" type="ORF">COX24_04035</name>
</gene>
<evidence type="ECO:0000256" key="2">
    <source>
        <dbReference type="ARBA" id="ARBA00007614"/>
    </source>
</evidence>
<dbReference type="Pfam" id="PF00696">
    <property type="entry name" value="AA_kinase"/>
    <property type="match status" value="1"/>
</dbReference>
<evidence type="ECO:0000256" key="3">
    <source>
        <dbReference type="ARBA" id="ARBA00012899"/>
    </source>
</evidence>